<accession>A0A1Y5RGP3</accession>
<dbReference type="OrthoDB" id="289051at2"/>
<sequence length="113" mass="12317">MSGAPTLVVHYGFHFVIPFAIARVLFGRERWLTAALLMIAANIIDADHLLATPIFDPDRCSIGFHPLHSGLAAAGYGLVLLVPSWKVRAFALGCLWHLATDSLDCTLQGTWAF</sequence>
<evidence type="ECO:0000256" key="1">
    <source>
        <dbReference type="SAM" id="Phobius"/>
    </source>
</evidence>
<keyword evidence="1" id="KW-1133">Transmembrane helix</keyword>
<keyword evidence="1" id="KW-0472">Membrane</keyword>
<keyword evidence="1" id="KW-0812">Transmembrane</keyword>
<evidence type="ECO:0008006" key="4">
    <source>
        <dbReference type="Google" id="ProtNLM"/>
    </source>
</evidence>
<proteinExistence type="predicted"/>
<dbReference type="EMBL" id="FWFO01000001">
    <property type="protein sequence ID" value="SLN17002.1"/>
    <property type="molecule type" value="Genomic_DNA"/>
</dbReference>
<evidence type="ECO:0000313" key="2">
    <source>
        <dbReference type="EMBL" id="SLN17002.1"/>
    </source>
</evidence>
<feature type="transmembrane region" description="Helical" evidence="1">
    <location>
        <begin position="6"/>
        <end position="26"/>
    </location>
</feature>
<dbReference type="RefSeq" id="WP_085794077.1">
    <property type="nucleotide sequence ID" value="NZ_FWFO01000001.1"/>
</dbReference>
<protein>
    <recommendedName>
        <fullName evidence="4">LexA-binding, inner membrane-associated hydrolase</fullName>
    </recommendedName>
</protein>
<evidence type="ECO:0000313" key="3">
    <source>
        <dbReference type="Proteomes" id="UP000193077"/>
    </source>
</evidence>
<dbReference type="Pfam" id="PF19617">
    <property type="entry name" value="DUF6122"/>
    <property type="match status" value="1"/>
</dbReference>
<organism evidence="2 3">
    <name type="scientific">Falsiruegeria litorea R37</name>
    <dbReference type="NCBI Taxonomy" id="1200284"/>
    <lineage>
        <taxon>Bacteria</taxon>
        <taxon>Pseudomonadati</taxon>
        <taxon>Pseudomonadota</taxon>
        <taxon>Alphaproteobacteria</taxon>
        <taxon>Rhodobacterales</taxon>
        <taxon>Roseobacteraceae</taxon>
        <taxon>Falsiruegeria</taxon>
    </lineage>
</organism>
<dbReference type="AlphaFoldDB" id="A0A1Y5RGP3"/>
<dbReference type="Proteomes" id="UP000193077">
    <property type="component" value="Unassembled WGS sequence"/>
</dbReference>
<keyword evidence="3" id="KW-1185">Reference proteome</keyword>
<reference evidence="2 3" key="1">
    <citation type="submission" date="2017-03" db="EMBL/GenBank/DDBJ databases">
        <authorList>
            <person name="Afonso C.L."/>
            <person name="Miller P.J."/>
            <person name="Scott M.A."/>
            <person name="Spackman E."/>
            <person name="Goraichik I."/>
            <person name="Dimitrov K.M."/>
            <person name="Suarez D.L."/>
            <person name="Swayne D.E."/>
        </authorList>
    </citation>
    <scope>NUCLEOTIDE SEQUENCE [LARGE SCALE GENOMIC DNA]</scope>
    <source>
        <strain evidence="2 3">CECT 7639</strain>
    </source>
</reference>
<gene>
    <name evidence="2" type="ORF">TRL7639_00343</name>
</gene>
<name>A0A1Y5RGP3_9RHOB</name>
<dbReference type="InterPro" id="IPR046125">
    <property type="entry name" value="DUF6122"/>
</dbReference>